<dbReference type="SUPFAM" id="SSF46785">
    <property type="entry name" value="Winged helix' DNA-binding domain"/>
    <property type="match status" value="1"/>
</dbReference>
<gene>
    <name evidence="2" type="ORF">KSF_084770</name>
</gene>
<dbReference type="InterPro" id="IPR036390">
    <property type="entry name" value="WH_DNA-bd_sf"/>
</dbReference>
<dbReference type="RefSeq" id="WP_220209182.1">
    <property type="nucleotide sequence ID" value="NZ_BNJK01000002.1"/>
</dbReference>
<dbReference type="EMBL" id="BNJK01000002">
    <property type="protein sequence ID" value="GHO98429.1"/>
    <property type="molecule type" value="Genomic_DNA"/>
</dbReference>
<proteinExistence type="predicted"/>
<dbReference type="Gene3D" id="1.10.10.10">
    <property type="entry name" value="Winged helix-like DNA-binding domain superfamily/Winged helix DNA-binding domain"/>
    <property type="match status" value="1"/>
</dbReference>
<evidence type="ECO:0000313" key="3">
    <source>
        <dbReference type="Proteomes" id="UP000597444"/>
    </source>
</evidence>
<evidence type="ECO:0000313" key="2">
    <source>
        <dbReference type="EMBL" id="GHO98429.1"/>
    </source>
</evidence>
<dbReference type="GO" id="GO:0006950">
    <property type="term" value="P:response to stress"/>
    <property type="evidence" value="ECO:0007669"/>
    <property type="project" value="TreeGrafter"/>
</dbReference>
<comment type="caution">
    <text evidence="2">The sequence shown here is derived from an EMBL/GenBank/DDBJ whole genome shotgun (WGS) entry which is preliminary data.</text>
</comment>
<dbReference type="PRINTS" id="PR00598">
    <property type="entry name" value="HTHMARR"/>
</dbReference>
<protein>
    <recommendedName>
        <fullName evidence="1">HTH marR-type domain-containing protein</fullName>
    </recommendedName>
</protein>
<feature type="domain" description="HTH marR-type" evidence="1">
    <location>
        <begin position="1"/>
        <end position="130"/>
    </location>
</feature>
<dbReference type="PANTHER" id="PTHR33164">
    <property type="entry name" value="TRANSCRIPTIONAL REGULATOR, MARR FAMILY"/>
    <property type="match status" value="1"/>
</dbReference>
<reference evidence="2" key="1">
    <citation type="submission" date="2020-10" db="EMBL/GenBank/DDBJ databases">
        <title>Taxonomic study of unclassified bacteria belonging to the class Ktedonobacteria.</title>
        <authorList>
            <person name="Yabe S."/>
            <person name="Wang C.M."/>
            <person name="Zheng Y."/>
            <person name="Sakai Y."/>
            <person name="Cavaletti L."/>
            <person name="Monciardini P."/>
            <person name="Donadio S."/>
        </authorList>
    </citation>
    <scope>NUCLEOTIDE SEQUENCE</scope>
    <source>
        <strain evidence="2">ID150040</strain>
    </source>
</reference>
<dbReference type="InterPro" id="IPR036388">
    <property type="entry name" value="WH-like_DNA-bd_sf"/>
</dbReference>
<dbReference type="PANTHER" id="PTHR33164:SF43">
    <property type="entry name" value="HTH-TYPE TRANSCRIPTIONAL REPRESSOR YETL"/>
    <property type="match status" value="1"/>
</dbReference>
<dbReference type="GO" id="GO:0003700">
    <property type="term" value="F:DNA-binding transcription factor activity"/>
    <property type="evidence" value="ECO:0007669"/>
    <property type="project" value="InterPro"/>
</dbReference>
<dbReference type="InterPro" id="IPR039422">
    <property type="entry name" value="MarR/SlyA-like"/>
</dbReference>
<sequence length="133" mass="15378">MELLFRIEKITDAHINALLQPIRLTCAQHLVLKLLIEAGEPLPLGQLAEKLHSVRSNMTQMIDRLAAEGLVERIFDATDRRRVLAQITEEGRRRFEAATQLEYQVQQELHTHFSQQERDQLVSLLSRLEALWG</sequence>
<keyword evidence="3" id="KW-1185">Reference proteome</keyword>
<accession>A0A8J3IMP7</accession>
<evidence type="ECO:0000259" key="1">
    <source>
        <dbReference type="PROSITE" id="PS50995"/>
    </source>
</evidence>
<dbReference type="InterPro" id="IPR000835">
    <property type="entry name" value="HTH_MarR-typ"/>
</dbReference>
<dbReference type="AlphaFoldDB" id="A0A8J3IMP7"/>
<dbReference type="PROSITE" id="PS50995">
    <property type="entry name" value="HTH_MARR_2"/>
    <property type="match status" value="1"/>
</dbReference>
<organism evidence="2 3">
    <name type="scientific">Reticulibacter mediterranei</name>
    <dbReference type="NCBI Taxonomy" id="2778369"/>
    <lineage>
        <taxon>Bacteria</taxon>
        <taxon>Bacillati</taxon>
        <taxon>Chloroflexota</taxon>
        <taxon>Ktedonobacteria</taxon>
        <taxon>Ktedonobacterales</taxon>
        <taxon>Reticulibacteraceae</taxon>
        <taxon>Reticulibacter</taxon>
    </lineage>
</organism>
<dbReference type="Proteomes" id="UP000597444">
    <property type="component" value="Unassembled WGS sequence"/>
</dbReference>
<name>A0A8J3IMP7_9CHLR</name>
<dbReference type="Pfam" id="PF01047">
    <property type="entry name" value="MarR"/>
    <property type="match status" value="1"/>
</dbReference>
<dbReference type="SMART" id="SM00347">
    <property type="entry name" value="HTH_MARR"/>
    <property type="match status" value="1"/>
</dbReference>